<dbReference type="Proteomes" id="UP000756132">
    <property type="component" value="Chromosome 2"/>
</dbReference>
<name>A0A9Q8P639_PASFU</name>
<gene>
    <name evidence="2" type="ORF">CLAFUR5_03809</name>
</gene>
<organism evidence="2 3">
    <name type="scientific">Passalora fulva</name>
    <name type="common">Tomato leaf mold</name>
    <name type="synonym">Cladosporium fulvum</name>
    <dbReference type="NCBI Taxonomy" id="5499"/>
    <lineage>
        <taxon>Eukaryota</taxon>
        <taxon>Fungi</taxon>
        <taxon>Dikarya</taxon>
        <taxon>Ascomycota</taxon>
        <taxon>Pezizomycotina</taxon>
        <taxon>Dothideomycetes</taxon>
        <taxon>Dothideomycetidae</taxon>
        <taxon>Mycosphaerellales</taxon>
        <taxon>Mycosphaerellaceae</taxon>
        <taxon>Fulvia</taxon>
    </lineage>
</organism>
<dbReference type="GeneID" id="71983687"/>
<reference evidence="2" key="1">
    <citation type="submission" date="2021-12" db="EMBL/GenBank/DDBJ databases">
        <authorList>
            <person name="Zaccaron A."/>
            <person name="Stergiopoulos I."/>
        </authorList>
    </citation>
    <scope>NUCLEOTIDE SEQUENCE</scope>
    <source>
        <strain evidence="2">Race5_Kim</strain>
    </source>
</reference>
<feature type="region of interest" description="Disordered" evidence="1">
    <location>
        <begin position="1"/>
        <end position="20"/>
    </location>
</feature>
<protein>
    <submittedName>
        <fullName evidence="2">Uncharacterized protein</fullName>
    </submittedName>
</protein>
<evidence type="ECO:0000256" key="1">
    <source>
        <dbReference type="SAM" id="MobiDB-lite"/>
    </source>
</evidence>
<dbReference type="AlphaFoldDB" id="A0A9Q8P639"/>
<reference evidence="2" key="2">
    <citation type="journal article" date="2022" name="Microb. Genom.">
        <title>A chromosome-scale genome assembly of the tomato pathogen Cladosporium fulvum reveals a compartmentalized genome architecture and the presence of a dispensable chromosome.</title>
        <authorList>
            <person name="Zaccaron A.Z."/>
            <person name="Chen L.H."/>
            <person name="Samaras A."/>
            <person name="Stergiopoulos I."/>
        </authorList>
    </citation>
    <scope>NUCLEOTIDE SEQUENCE</scope>
    <source>
        <strain evidence="2">Race5_Kim</strain>
    </source>
</reference>
<sequence length="195" mass="21493">MAPRKTATRATKPKYFNKGKPWTEADSNELLVLRDPNNATPYKVLERRFGRTEQALRLQLFKLNGANKASKVTTRSQTSSKARQAARTSPKTAQRVDSAEPTVETRPPIILKLNFALARTLRPCPTLKLDFRVVRHHYYPKLNLTRGLRFLAQQAAAAAAASAAPAAPAAQPVAKIEEAAETLLDSFQDPATDSD</sequence>
<proteinExistence type="predicted"/>
<accession>A0A9Q8P639</accession>
<feature type="compositionally biased region" description="Polar residues" evidence="1">
    <location>
        <begin position="70"/>
        <end position="92"/>
    </location>
</feature>
<dbReference type="EMBL" id="CP090164">
    <property type="protein sequence ID" value="UJO14551.1"/>
    <property type="molecule type" value="Genomic_DNA"/>
</dbReference>
<dbReference type="KEGG" id="ffu:CLAFUR5_03809"/>
<feature type="region of interest" description="Disordered" evidence="1">
    <location>
        <begin position="69"/>
        <end position="101"/>
    </location>
</feature>
<keyword evidence="3" id="KW-1185">Reference proteome</keyword>
<evidence type="ECO:0000313" key="3">
    <source>
        <dbReference type="Proteomes" id="UP000756132"/>
    </source>
</evidence>
<dbReference type="RefSeq" id="XP_047758917.1">
    <property type="nucleotide sequence ID" value="XM_047902957.1"/>
</dbReference>
<evidence type="ECO:0000313" key="2">
    <source>
        <dbReference type="EMBL" id="UJO14551.1"/>
    </source>
</evidence>